<dbReference type="Pfam" id="PF17785">
    <property type="entry name" value="PUA_3"/>
    <property type="match status" value="1"/>
</dbReference>
<accession>A0A9D1CEZ2</accession>
<keyword evidence="2" id="KW-0963">Cytoplasm</keyword>
<comment type="caution">
    <text evidence="10">The sequence shown here is derived from an EMBL/GenBank/DDBJ whole genome shotgun (WGS) entry which is preliminary data.</text>
</comment>
<dbReference type="AlphaFoldDB" id="A0A9D1CEZ2"/>
<comment type="similarity">
    <text evidence="8">Belongs to the methyltransferase superfamily. RlmI family.</text>
</comment>
<dbReference type="Proteomes" id="UP000606463">
    <property type="component" value="Unassembled WGS sequence"/>
</dbReference>
<dbReference type="CDD" id="cd21153">
    <property type="entry name" value="PUA_RlmI"/>
    <property type="match status" value="1"/>
</dbReference>
<evidence type="ECO:0000256" key="4">
    <source>
        <dbReference type="ARBA" id="ARBA00022603"/>
    </source>
</evidence>
<dbReference type="PROSITE" id="PS50890">
    <property type="entry name" value="PUA"/>
    <property type="match status" value="1"/>
</dbReference>
<dbReference type="CDD" id="cd02440">
    <property type="entry name" value="AdoMet_MTases"/>
    <property type="match status" value="1"/>
</dbReference>
<evidence type="ECO:0000256" key="5">
    <source>
        <dbReference type="ARBA" id="ARBA00022679"/>
    </source>
</evidence>
<dbReference type="SUPFAM" id="SSF53335">
    <property type="entry name" value="S-adenosyl-L-methionine-dependent methyltransferases"/>
    <property type="match status" value="1"/>
</dbReference>
<dbReference type="Pfam" id="PF10672">
    <property type="entry name" value="Methyltrans_SAM"/>
    <property type="match status" value="1"/>
</dbReference>
<evidence type="ECO:0000256" key="2">
    <source>
        <dbReference type="ARBA" id="ARBA00022490"/>
    </source>
</evidence>
<name>A0A9D1CEZ2_AQUAO</name>
<proteinExistence type="inferred from homology"/>
<reference evidence="10" key="1">
    <citation type="journal article" date="2020" name="ISME J.">
        <title>Gammaproteobacteria mediating utilization of methyl-, sulfur- and petroleum organic compounds in deep ocean hydrothermal plumes.</title>
        <authorList>
            <person name="Zhou Z."/>
            <person name="Liu Y."/>
            <person name="Pan J."/>
            <person name="Cron B.R."/>
            <person name="Toner B.M."/>
            <person name="Anantharaman K."/>
            <person name="Breier J.A."/>
            <person name="Dick G.J."/>
            <person name="Li M."/>
        </authorList>
    </citation>
    <scope>NUCLEOTIDE SEQUENCE</scope>
    <source>
        <strain evidence="10">SZUA-1501</strain>
    </source>
</reference>
<organism evidence="10 11">
    <name type="scientific">Aquifex aeolicus</name>
    <dbReference type="NCBI Taxonomy" id="63363"/>
    <lineage>
        <taxon>Bacteria</taxon>
        <taxon>Pseudomonadati</taxon>
        <taxon>Aquificota</taxon>
        <taxon>Aquificia</taxon>
        <taxon>Aquificales</taxon>
        <taxon>Aquificaceae</taxon>
        <taxon>Aquifex</taxon>
    </lineage>
</organism>
<dbReference type="GO" id="GO:0003723">
    <property type="term" value="F:RNA binding"/>
    <property type="evidence" value="ECO:0007669"/>
    <property type="project" value="UniProtKB-KW"/>
</dbReference>
<dbReference type="Gene3D" id="2.30.130.10">
    <property type="entry name" value="PUA domain"/>
    <property type="match status" value="1"/>
</dbReference>
<evidence type="ECO:0000256" key="7">
    <source>
        <dbReference type="ARBA" id="ARBA00022884"/>
    </source>
</evidence>
<dbReference type="EMBL" id="DQVE01000018">
    <property type="protein sequence ID" value="HIP98109.1"/>
    <property type="molecule type" value="Genomic_DNA"/>
</dbReference>
<dbReference type="GO" id="GO:0006364">
    <property type="term" value="P:rRNA processing"/>
    <property type="evidence" value="ECO:0007669"/>
    <property type="project" value="UniProtKB-KW"/>
</dbReference>
<dbReference type="SUPFAM" id="SSF88697">
    <property type="entry name" value="PUA domain-like"/>
    <property type="match status" value="1"/>
</dbReference>
<dbReference type="SMART" id="SM00359">
    <property type="entry name" value="PUA"/>
    <property type="match status" value="1"/>
</dbReference>
<dbReference type="InterPro" id="IPR041532">
    <property type="entry name" value="RlmI-like_PUA"/>
</dbReference>
<dbReference type="CDD" id="cd11572">
    <property type="entry name" value="RlmI_M_like"/>
    <property type="match status" value="1"/>
</dbReference>
<evidence type="ECO:0000256" key="6">
    <source>
        <dbReference type="ARBA" id="ARBA00022691"/>
    </source>
</evidence>
<keyword evidence="6" id="KW-0949">S-adenosyl-L-methionine</keyword>
<evidence type="ECO:0000313" key="10">
    <source>
        <dbReference type="EMBL" id="HIP98109.1"/>
    </source>
</evidence>
<dbReference type="GO" id="GO:0032259">
    <property type="term" value="P:methylation"/>
    <property type="evidence" value="ECO:0007669"/>
    <property type="project" value="UniProtKB-KW"/>
</dbReference>
<dbReference type="PANTHER" id="PTHR42873:SF1">
    <property type="entry name" value="S-ADENOSYLMETHIONINE-DEPENDENT METHYLTRANSFERASE DOMAIN-CONTAINING PROTEIN"/>
    <property type="match status" value="1"/>
</dbReference>
<gene>
    <name evidence="10" type="ORF">EYH37_01905</name>
</gene>
<dbReference type="InterPro" id="IPR002478">
    <property type="entry name" value="PUA"/>
</dbReference>
<evidence type="ECO:0000256" key="3">
    <source>
        <dbReference type="ARBA" id="ARBA00022552"/>
    </source>
</evidence>
<protein>
    <submittedName>
        <fullName evidence="10">Class I SAM-dependent rRNA methyltransferase</fullName>
    </submittedName>
</protein>
<keyword evidence="3" id="KW-0698">rRNA processing</keyword>
<keyword evidence="7" id="KW-0694">RNA-binding</keyword>
<evidence type="ECO:0000313" key="11">
    <source>
        <dbReference type="Proteomes" id="UP000606463"/>
    </source>
</evidence>
<evidence type="ECO:0000256" key="8">
    <source>
        <dbReference type="ARBA" id="ARBA00038091"/>
    </source>
</evidence>
<evidence type="ECO:0000256" key="1">
    <source>
        <dbReference type="ARBA" id="ARBA00004496"/>
    </source>
</evidence>
<dbReference type="GO" id="GO:0005737">
    <property type="term" value="C:cytoplasm"/>
    <property type="evidence" value="ECO:0007669"/>
    <property type="project" value="UniProtKB-SubCell"/>
</dbReference>
<keyword evidence="5" id="KW-0808">Transferase</keyword>
<comment type="subcellular location">
    <subcellularLocation>
        <location evidence="1">Cytoplasm</location>
    </subcellularLocation>
</comment>
<dbReference type="Gene3D" id="3.40.50.150">
    <property type="entry name" value="Vaccinia Virus protein VP39"/>
    <property type="match status" value="1"/>
</dbReference>
<dbReference type="InterPro" id="IPR019614">
    <property type="entry name" value="SAM-dep_methyl-trfase"/>
</dbReference>
<feature type="domain" description="PUA" evidence="9">
    <location>
        <begin position="2"/>
        <end position="87"/>
    </location>
</feature>
<dbReference type="InterPro" id="IPR029063">
    <property type="entry name" value="SAM-dependent_MTases_sf"/>
</dbReference>
<evidence type="ECO:0000259" key="9">
    <source>
        <dbReference type="SMART" id="SM00359"/>
    </source>
</evidence>
<dbReference type="InterPro" id="IPR036974">
    <property type="entry name" value="PUA_sf"/>
</dbReference>
<dbReference type="PANTHER" id="PTHR42873">
    <property type="entry name" value="RIBOSOMAL RNA LARGE SUBUNIT METHYLTRANSFERASE"/>
    <property type="match status" value="1"/>
</dbReference>
<dbReference type="InterPro" id="IPR015947">
    <property type="entry name" value="PUA-like_sf"/>
</dbReference>
<dbReference type="GO" id="GO:0008168">
    <property type="term" value="F:methyltransferase activity"/>
    <property type="evidence" value="ECO:0007669"/>
    <property type="project" value="UniProtKB-KW"/>
</dbReference>
<keyword evidence="4 10" id="KW-0489">Methyltransferase</keyword>
<sequence length="392" mass="44941">MLQVRVKPGVEKKIKSGFPWVYRKEIASYSRTPKKGETVVVRDFAGRFLGYGYINPEVNITIRLLSFDKEKKPTPELIKERIYRAYQYRKSLNINSNAYRLIHSEGDFLPGLIVDVYDRWIAIEFTTYGMEEFKETVTETLKELLKPKGIYEKVNDFSKKVEGLRGEEQLLYGEVPDEIVISEYNLKFYVNIPEGQKTGMFLDQRYARYFLKNLIKGGERVLDVFCHSGGFAISAKKAGAKEVIGVDISDLALELAKKNEKLNGLSGINWVQANAFDFLKKQHKLGERYDVVIIDPPSFAKNKAAVANALRGYKELLVRGLHITKPGGILAIFSCSFHITEEHLLEVLKDACFDTRKVVRVRAKTYQDLDHPWILQIPNTLYLKGIWVEVLT</sequence>
<dbReference type="Gene3D" id="3.30.750.80">
    <property type="entry name" value="RNA methyltransferase domain (HRMD) like"/>
    <property type="match status" value="1"/>
</dbReference>